<dbReference type="Pfam" id="PF13782">
    <property type="entry name" value="SpoVAB"/>
    <property type="match status" value="1"/>
</dbReference>
<dbReference type="Proteomes" id="UP000182836">
    <property type="component" value="Unassembled WGS sequence"/>
</dbReference>
<dbReference type="InterPro" id="IPR020144">
    <property type="entry name" value="SpoVAB"/>
</dbReference>
<dbReference type="STRING" id="47500.AF333_24330"/>
<evidence type="ECO:0000313" key="4">
    <source>
        <dbReference type="Proteomes" id="UP000037269"/>
    </source>
</evidence>
<dbReference type="EMBL" id="FNED01000001">
    <property type="protein sequence ID" value="SDI04458.1"/>
    <property type="molecule type" value="Genomic_DNA"/>
</dbReference>
<accession>A0A0D1UY10</accession>
<keyword evidence="1" id="KW-0472">Membrane</keyword>
<dbReference type="RefSeq" id="WP_043068027.1">
    <property type="nucleotide sequence ID" value="NZ_BJOA01000001.1"/>
</dbReference>
<dbReference type="PATRIC" id="fig|47500.8.peg.3423"/>
<keyword evidence="4" id="KW-1185">Reference proteome</keyword>
<keyword evidence="1" id="KW-0812">Transmembrane</keyword>
<evidence type="ECO:0000313" key="2">
    <source>
        <dbReference type="EMBL" id="KON98098.1"/>
    </source>
</evidence>
<reference evidence="3 5" key="2">
    <citation type="submission" date="2016-10" db="EMBL/GenBank/DDBJ databases">
        <authorList>
            <person name="de Groot N.N."/>
        </authorList>
    </citation>
    <scope>NUCLEOTIDE SEQUENCE [LARGE SCALE GENOMIC DNA]</scope>
    <source>
        <strain evidence="3 5">DSM 2895</strain>
    </source>
</reference>
<sequence>MMMQLLLALIGLSGGVIVGGGIVALITVLDLIPRFVQITKTEKYLLHYQWSVILGVLAFMVFDFFSYPLYLPSIVLSFIGIFMGIFVGFLAAALTEVLNVIPILAKRIQVDEYLQAFIMALALGKIVGSLFHWLVFIK</sequence>
<evidence type="ECO:0000313" key="3">
    <source>
        <dbReference type="EMBL" id="SDI04458.1"/>
    </source>
</evidence>
<dbReference type="GeneID" id="42308253"/>
<dbReference type="AlphaFoldDB" id="A0A0D1UY10"/>
<gene>
    <name evidence="2" type="ORF">AF333_24330</name>
    <name evidence="3" type="ORF">SAMN04487909_101344</name>
</gene>
<evidence type="ECO:0000256" key="1">
    <source>
        <dbReference type="SAM" id="Phobius"/>
    </source>
</evidence>
<proteinExistence type="predicted"/>
<reference evidence="2 4" key="1">
    <citation type="submission" date="2015-07" db="EMBL/GenBank/DDBJ databases">
        <title>Fjat-14205 dsm 2895.</title>
        <authorList>
            <person name="Liu B."/>
            <person name="Wang J."/>
            <person name="Zhu Y."/>
            <person name="Liu G."/>
            <person name="Chen Q."/>
            <person name="Chen Z."/>
            <person name="Lan J."/>
            <person name="Che J."/>
            <person name="Ge C."/>
            <person name="Shi H."/>
            <person name="Pan Z."/>
            <person name="Liu X."/>
        </authorList>
    </citation>
    <scope>NUCLEOTIDE SEQUENCE [LARGE SCALE GENOMIC DNA]</scope>
    <source>
        <strain evidence="2 4">DSM 2895</strain>
    </source>
</reference>
<feature type="transmembrane region" description="Helical" evidence="1">
    <location>
        <begin position="6"/>
        <end position="32"/>
    </location>
</feature>
<keyword evidence="1" id="KW-1133">Transmembrane helix</keyword>
<evidence type="ECO:0000313" key="5">
    <source>
        <dbReference type="Proteomes" id="UP000182836"/>
    </source>
</evidence>
<protein>
    <submittedName>
        <fullName evidence="2">Stage V sporulation protein AB</fullName>
    </submittedName>
</protein>
<organism evidence="2 4">
    <name type="scientific">Aneurinibacillus migulanus</name>
    <name type="common">Bacillus migulanus</name>
    <dbReference type="NCBI Taxonomy" id="47500"/>
    <lineage>
        <taxon>Bacteria</taxon>
        <taxon>Bacillati</taxon>
        <taxon>Bacillota</taxon>
        <taxon>Bacilli</taxon>
        <taxon>Bacillales</taxon>
        <taxon>Paenibacillaceae</taxon>
        <taxon>Aneurinibacillus group</taxon>
        <taxon>Aneurinibacillus</taxon>
    </lineage>
</organism>
<dbReference type="OrthoDB" id="9790504at2"/>
<dbReference type="Proteomes" id="UP000037269">
    <property type="component" value="Unassembled WGS sequence"/>
</dbReference>
<feature type="transmembrane region" description="Helical" evidence="1">
    <location>
        <begin position="113"/>
        <end position="135"/>
    </location>
</feature>
<dbReference type="EMBL" id="LGUG01000004">
    <property type="protein sequence ID" value="KON98098.1"/>
    <property type="molecule type" value="Genomic_DNA"/>
</dbReference>
<feature type="transmembrane region" description="Helical" evidence="1">
    <location>
        <begin position="44"/>
        <end position="62"/>
    </location>
</feature>
<feature type="transmembrane region" description="Helical" evidence="1">
    <location>
        <begin position="74"/>
        <end position="101"/>
    </location>
</feature>
<name>A0A0D1UY10_ANEMI</name>